<evidence type="ECO:0000256" key="9">
    <source>
        <dbReference type="ARBA" id="ARBA00023014"/>
    </source>
</evidence>
<dbReference type="PANTHER" id="PTHR42859">
    <property type="entry name" value="OXIDOREDUCTASE"/>
    <property type="match status" value="1"/>
</dbReference>
<keyword evidence="9 11" id="KW-0411">Iron-sulfur</keyword>
<dbReference type="AlphaFoldDB" id="A0A255Y9Z8"/>
<dbReference type="PANTHER" id="PTHR42859:SF2">
    <property type="entry name" value="FERREDOXIN"/>
    <property type="match status" value="1"/>
</dbReference>
<reference evidence="14 15" key="1">
    <citation type="submission" date="2017-07" db="EMBL/GenBank/DDBJ databases">
        <title>Sandarakinorhabdus cyanobacteriorum sp. nov., a novel bacterium isolated from cyanobacterial aggregates in a eutrophic lake.</title>
        <authorList>
            <person name="Cai H."/>
        </authorList>
    </citation>
    <scope>NUCLEOTIDE SEQUENCE [LARGE SCALE GENOMIC DNA]</scope>
    <source>
        <strain evidence="14 15">TH057</strain>
    </source>
</reference>
<organism evidence="14 15">
    <name type="scientific">Sandarakinorhabdus cyanobacteriorum</name>
    <dbReference type="NCBI Taxonomy" id="1981098"/>
    <lineage>
        <taxon>Bacteria</taxon>
        <taxon>Pseudomonadati</taxon>
        <taxon>Pseudomonadota</taxon>
        <taxon>Alphaproteobacteria</taxon>
        <taxon>Sphingomonadales</taxon>
        <taxon>Sphingosinicellaceae</taxon>
        <taxon>Sandarakinorhabdus</taxon>
    </lineage>
</organism>
<gene>
    <name evidence="14" type="ORF">CHU93_12600</name>
</gene>
<name>A0A255Y9Z8_9SPHN</name>
<dbReference type="InterPro" id="IPR017900">
    <property type="entry name" value="4Fe4S_Fe_S_CS"/>
</dbReference>
<evidence type="ECO:0000313" key="14">
    <source>
        <dbReference type="EMBL" id="OYQ26032.1"/>
    </source>
</evidence>
<dbReference type="GO" id="GO:0051538">
    <property type="term" value="F:3 iron, 4 sulfur cluster binding"/>
    <property type="evidence" value="ECO:0007669"/>
    <property type="project" value="UniProtKB-KW"/>
</dbReference>
<keyword evidence="6 11" id="KW-0677">Repeat</keyword>
<dbReference type="InterPro" id="IPR000813">
    <property type="entry name" value="7Fe_ferredoxin"/>
</dbReference>
<dbReference type="InterPro" id="IPR022569">
    <property type="entry name" value="Fd_C"/>
</dbReference>
<dbReference type="GO" id="GO:0051539">
    <property type="term" value="F:4 iron, 4 sulfur cluster binding"/>
    <property type="evidence" value="ECO:0007669"/>
    <property type="project" value="UniProtKB-KW"/>
</dbReference>
<comment type="caution">
    <text evidence="14">The sequence shown here is derived from an EMBL/GenBank/DDBJ whole genome shotgun (WGS) entry which is preliminary data.</text>
</comment>
<comment type="function">
    <text evidence="11">Ferredoxins are iron-sulfur proteins that transfer electrons in a wide variety of metabolic reactions.</text>
</comment>
<accession>A0A255Y9Z8</accession>
<sequence length="112" mass="12302">MAYVVTEACIKCKYMDCVEVCPVDCFYEGETMVVINPNECIDCGVCEPECPAEAILPDTEGGLEKWMELNATYSAQWPNITIKGETPDDADSHKGEDGKFDKYFSANPGKGS</sequence>
<keyword evidence="15" id="KW-1185">Reference proteome</keyword>
<dbReference type="Pfam" id="PF00037">
    <property type="entry name" value="Fer4"/>
    <property type="match status" value="1"/>
</dbReference>
<evidence type="ECO:0000256" key="3">
    <source>
        <dbReference type="ARBA" id="ARBA00022448"/>
    </source>
</evidence>
<dbReference type="OrthoDB" id="9803397at2"/>
<keyword evidence="7 11" id="KW-0249">Electron transport</keyword>
<dbReference type="RefSeq" id="WP_086115145.1">
    <property type="nucleotide sequence ID" value="NZ_NOXT01000120.1"/>
</dbReference>
<evidence type="ECO:0000256" key="11">
    <source>
        <dbReference type="RuleBase" id="RU364098"/>
    </source>
</evidence>
<evidence type="ECO:0000256" key="10">
    <source>
        <dbReference type="ARBA" id="ARBA00023291"/>
    </source>
</evidence>
<dbReference type="Gene3D" id="3.30.70.20">
    <property type="match status" value="1"/>
</dbReference>
<dbReference type="PROSITE" id="PS51379">
    <property type="entry name" value="4FE4S_FER_2"/>
    <property type="match status" value="2"/>
</dbReference>
<comment type="cofactor">
    <cofactor evidence="2 11">
        <name>[4Fe-4S] cluster</name>
        <dbReference type="ChEBI" id="CHEBI:49883"/>
    </cofactor>
</comment>
<dbReference type="Proteomes" id="UP000216991">
    <property type="component" value="Unassembled WGS sequence"/>
</dbReference>
<feature type="domain" description="4Fe-4S ferredoxin-type" evidence="13">
    <location>
        <begin position="31"/>
        <end position="60"/>
    </location>
</feature>
<dbReference type="Pfam" id="PF11953">
    <property type="entry name" value="DUF3470"/>
    <property type="match status" value="1"/>
</dbReference>
<evidence type="ECO:0000256" key="4">
    <source>
        <dbReference type="ARBA" id="ARBA00022485"/>
    </source>
</evidence>
<dbReference type="NCBIfam" id="NF045490">
    <property type="entry name" value="FdxA_Protbact"/>
    <property type="match status" value="1"/>
</dbReference>
<dbReference type="InterPro" id="IPR017896">
    <property type="entry name" value="4Fe4S_Fe-S-bd"/>
</dbReference>
<comment type="cofactor">
    <cofactor evidence="1 11">
        <name>[3Fe-4S] cluster</name>
        <dbReference type="ChEBI" id="CHEBI:21137"/>
    </cofactor>
</comment>
<evidence type="ECO:0000256" key="12">
    <source>
        <dbReference type="SAM" id="MobiDB-lite"/>
    </source>
</evidence>
<evidence type="ECO:0000313" key="15">
    <source>
        <dbReference type="Proteomes" id="UP000216991"/>
    </source>
</evidence>
<dbReference type="GO" id="GO:0046872">
    <property type="term" value="F:metal ion binding"/>
    <property type="evidence" value="ECO:0007669"/>
    <property type="project" value="UniProtKB-KW"/>
</dbReference>
<keyword evidence="10 11" id="KW-0003">3Fe-4S</keyword>
<keyword evidence="8 11" id="KW-0408">Iron</keyword>
<keyword evidence="3 11" id="KW-0813">Transport</keyword>
<proteinExistence type="predicted"/>
<keyword evidence="5 11" id="KW-0479">Metal-binding</keyword>
<evidence type="ECO:0000256" key="8">
    <source>
        <dbReference type="ARBA" id="ARBA00023004"/>
    </source>
</evidence>
<evidence type="ECO:0000256" key="1">
    <source>
        <dbReference type="ARBA" id="ARBA00001927"/>
    </source>
</evidence>
<evidence type="ECO:0000256" key="2">
    <source>
        <dbReference type="ARBA" id="ARBA00001966"/>
    </source>
</evidence>
<dbReference type="EMBL" id="NOXT01000120">
    <property type="protein sequence ID" value="OYQ26032.1"/>
    <property type="molecule type" value="Genomic_DNA"/>
</dbReference>
<evidence type="ECO:0000256" key="5">
    <source>
        <dbReference type="ARBA" id="ARBA00022723"/>
    </source>
</evidence>
<feature type="compositionally biased region" description="Basic and acidic residues" evidence="12">
    <location>
        <begin position="90"/>
        <end position="102"/>
    </location>
</feature>
<feature type="domain" description="4Fe-4S ferredoxin-type" evidence="13">
    <location>
        <begin position="1"/>
        <end position="30"/>
    </location>
</feature>
<dbReference type="PRINTS" id="PR00354">
    <property type="entry name" value="7FE8SFRDOXIN"/>
</dbReference>
<evidence type="ECO:0000256" key="6">
    <source>
        <dbReference type="ARBA" id="ARBA00022737"/>
    </source>
</evidence>
<feature type="region of interest" description="Disordered" evidence="12">
    <location>
        <begin position="81"/>
        <end position="112"/>
    </location>
</feature>
<dbReference type="GO" id="GO:0009055">
    <property type="term" value="F:electron transfer activity"/>
    <property type="evidence" value="ECO:0007669"/>
    <property type="project" value="InterPro"/>
</dbReference>
<dbReference type="InterPro" id="IPR054829">
    <property type="entry name" value="FdxA"/>
</dbReference>
<protein>
    <recommendedName>
        <fullName evidence="11">Ferredoxin</fullName>
    </recommendedName>
</protein>
<evidence type="ECO:0000256" key="7">
    <source>
        <dbReference type="ARBA" id="ARBA00022982"/>
    </source>
</evidence>
<dbReference type="InterPro" id="IPR050294">
    <property type="entry name" value="RnfB_subfamily"/>
</dbReference>
<keyword evidence="4 11" id="KW-0004">4Fe-4S</keyword>
<dbReference type="PROSITE" id="PS00198">
    <property type="entry name" value="4FE4S_FER_1"/>
    <property type="match status" value="1"/>
</dbReference>
<dbReference type="SUPFAM" id="SSF54862">
    <property type="entry name" value="4Fe-4S ferredoxins"/>
    <property type="match status" value="1"/>
</dbReference>
<evidence type="ECO:0000259" key="13">
    <source>
        <dbReference type="PROSITE" id="PS51379"/>
    </source>
</evidence>